<dbReference type="AlphaFoldDB" id="A0A834BJB7"/>
<feature type="transmembrane region" description="Helical" evidence="2">
    <location>
        <begin position="102"/>
        <end position="122"/>
    </location>
</feature>
<keyword evidence="2" id="KW-0812">Transmembrane</keyword>
<comment type="caution">
    <text evidence="3">The sequence shown here is derived from an EMBL/GenBank/DDBJ whole genome shotgun (WGS) entry which is preliminary data.</text>
</comment>
<keyword evidence="2" id="KW-1133">Transmembrane helix</keyword>
<proteinExistence type="predicted"/>
<evidence type="ECO:0000313" key="4">
    <source>
        <dbReference type="Proteomes" id="UP000664940"/>
    </source>
</evidence>
<evidence type="ECO:0000256" key="1">
    <source>
        <dbReference type="SAM" id="MobiDB-lite"/>
    </source>
</evidence>
<protein>
    <submittedName>
        <fullName evidence="3">Uncharacterized protein</fullName>
    </submittedName>
</protein>
<name>A0A834BJB7_9CHIR</name>
<evidence type="ECO:0000256" key="2">
    <source>
        <dbReference type="SAM" id="Phobius"/>
    </source>
</evidence>
<reference evidence="3 4" key="1">
    <citation type="journal article" date="2020" name="Nature">
        <title>Six reference-quality genomes reveal evolution of bat adaptations.</title>
        <authorList>
            <person name="Jebb D."/>
            <person name="Huang Z."/>
            <person name="Pippel M."/>
            <person name="Hughes G.M."/>
            <person name="Lavrichenko K."/>
            <person name="Devanna P."/>
            <person name="Winkler S."/>
            <person name="Jermiin L.S."/>
            <person name="Skirmuntt E.C."/>
            <person name="Katzourakis A."/>
            <person name="Burkitt-Gray L."/>
            <person name="Ray D.A."/>
            <person name="Sullivan K.A.M."/>
            <person name="Roscito J.G."/>
            <person name="Kirilenko B.M."/>
            <person name="Davalos L.M."/>
            <person name="Corthals A.P."/>
            <person name="Power M.L."/>
            <person name="Jones G."/>
            <person name="Ransome R.D."/>
            <person name="Dechmann D.K.N."/>
            <person name="Locatelli A.G."/>
            <person name="Puechmaille S.J."/>
            <person name="Fedrigo O."/>
            <person name="Jarvis E.D."/>
            <person name="Hiller M."/>
            <person name="Vernes S.C."/>
            <person name="Myers E.W."/>
            <person name="Teeling E.C."/>
        </authorList>
    </citation>
    <scope>NUCLEOTIDE SEQUENCE [LARGE SCALE GENOMIC DNA]</scope>
    <source>
        <strain evidence="3">Bat1K_MPI-CBG_1</strain>
    </source>
</reference>
<feature type="region of interest" description="Disordered" evidence="1">
    <location>
        <begin position="61"/>
        <end position="82"/>
    </location>
</feature>
<dbReference type="Proteomes" id="UP000664940">
    <property type="component" value="Unassembled WGS sequence"/>
</dbReference>
<accession>A0A834BJB7</accession>
<dbReference type="EMBL" id="JABVXQ010000001">
    <property type="protein sequence ID" value="KAF6130763.1"/>
    <property type="molecule type" value="Genomic_DNA"/>
</dbReference>
<sequence>MFKLLKMVPMFSFFPSAFYSTEQTARAHDHSIVTETPKVPGGSGSEFRLCRAGCRGTQCGTEGQAQTHGSHRRTSGGPCPQGKFVMRPMQHSSRRRRPVGAGVGWLAGGRLLYFYLFVCFLLEGKRRRKRGREISVCGCLLSAPYWGPGS</sequence>
<evidence type="ECO:0000313" key="3">
    <source>
        <dbReference type="EMBL" id="KAF6130763.1"/>
    </source>
</evidence>
<gene>
    <name evidence="3" type="ORF">HJG60_007741</name>
</gene>
<organism evidence="3 4">
    <name type="scientific">Phyllostomus discolor</name>
    <name type="common">pale spear-nosed bat</name>
    <dbReference type="NCBI Taxonomy" id="89673"/>
    <lineage>
        <taxon>Eukaryota</taxon>
        <taxon>Metazoa</taxon>
        <taxon>Chordata</taxon>
        <taxon>Craniata</taxon>
        <taxon>Vertebrata</taxon>
        <taxon>Euteleostomi</taxon>
        <taxon>Mammalia</taxon>
        <taxon>Eutheria</taxon>
        <taxon>Laurasiatheria</taxon>
        <taxon>Chiroptera</taxon>
        <taxon>Yangochiroptera</taxon>
        <taxon>Phyllostomidae</taxon>
        <taxon>Phyllostominae</taxon>
        <taxon>Phyllostomus</taxon>
    </lineage>
</organism>
<keyword evidence="2" id="KW-0472">Membrane</keyword>